<reference evidence="1 2" key="1">
    <citation type="journal article" date="2016" name="Environ. Microbiol.">
        <title>Genomic resolution of a cold subsurface aquifer community provides metabolic insights for novel microbes adapted to high CO concentrations.</title>
        <authorList>
            <person name="Probst A.J."/>
            <person name="Castelle C.J."/>
            <person name="Singh A."/>
            <person name="Brown C.T."/>
            <person name="Anantharaman K."/>
            <person name="Sharon I."/>
            <person name="Hug L.A."/>
            <person name="Burstein D."/>
            <person name="Emerson J.B."/>
            <person name="Thomas B.C."/>
            <person name="Banfield J.F."/>
        </authorList>
    </citation>
    <scope>NUCLEOTIDE SEQUENCE [LARGE SCALE GENOMIC DNA]</scope>
    <source>
        <strain evidence="1">CG2_30_40_21</strain>
    </source>
</reference>
<gene>
    <name evidence="1" type="ORF">AUJ95_04985</name>
</gene>
<protein>
    <recommendedName>
        <fullName evidence="3">FlgD Ig-like domain-containing protein</fullName>
    </recommendedName>
</protein>
<dbReference type="Proteomes" id="UP000183085">
    <property type="component" value="Unassembled WGS sequence"/>
</dbReference>
<comment type="caution">
    <text evidence="1">The sequence shown here is derived from an EMBL/GenBank/DDBJ whole genome shotgun (WGS) entry which is preliminary data.</text>
</comment>
<evidence type="ECO:0008006" key="3">
    <source>
        <dbReference type="Google" id="ProtNLM"/>
    </source>
</evidence>
<evidence type="ECO:0000313" key="2">
    <source>
        <dbReference type="Proteomes" id="UP000183085"/>
    </source>
</evidence>
<accession>A0A1J5DX28</accession>
<proteinExistence type="predicted"/>
<evidence type="ECO:0000313" key="1">
    <source>
        <dbReference type="EMBL" id="OIP39987.1"/>
    </source>
</evidence>
<sequence>MQRLFINPKLILIASCLWYAFMLSTPLVYAEIAPCGTAITNGGDNGSPTVIDGIVNQPGDVVLKYNNGKSITCLPTIITVGQVHEIIMTNTTGKIQEIPVGSSAYYLYQVTNTGNGADEIRLSFSLIGKGGTWTALLVKNQQDVATTSLLHINPAQTQSFYLKVIPPTGISGSCTVTVTATDSYFYNHNAGDGWPQGHDADVRQDVVTVAILSSGKLIEKEHGGQAQSQDKKAEVIIPPNVLPVDSFVRIIPVTATASVVSAGMIAAIADPSMEPIPGTVTYEFVAVNNNNQPINQFKERVTISISYPDNDHDGFVDGTNIHETTLRIFRLNEQTQRFEIIPDSWVEPEANRVVAGVDHFSYYSILAYTQKVMGISEAVNYPNPFDMTTDDYMTFGPLPLENVVVEIYTIDGELVQVLASQNGVCHWDGRNSNGDKVSSGMYVYMVKMKAQRKVGKMTVIR</sequence>
<dbReference type="Gene3D" id="2.60.40.4070">
    <property type="match status" value="1"/>
</dbReference>
<name>A0A1J5DX28_9BACT</name>
<organism evidence="1 2">
    <name type="scientific">Candidatus Desantisbacteria bacterium CG2_30_40_21</name>
    <dbReference type="NCBI Taxonomy" id="1817895"/>
    <lineage>
        <taxon>Bacteria</taxon>
        <taxon>Candidatus Desantisiibacteriota</taxon>
    </lineage>
</organism>
<dbReference type="STRING" id="1817895.AUJ95_04985"/>
<dbReference type="EMBL" id="MNYI01000132">
    <property type="protein sequence ID" value="OIP39987.1"/>
    <property type="molecule type" value="Genomic_DNA"/>
</dbReference>
<dbReference type="AlphaFoldDB" id="A0A1J5DX28"/>